<dbReference type="PANTHER" id="PTHR44591">
    <property type="entry name" value="STRESS RESPONSE REGULATOR PROTEIN 1"/>
    <property type="match status" value="1"/>
</dbReference>
<dbReference type="SMART" id="SM00448">
    <property type="entry name" value="REC"/>
    <property type="match status" value="1"/>
</dbReference>
<keyword evidence="1 2" id="KW-0597">Phosphoprotein</keyword>
<accession>A0A7C4MMF1</accession>
<dbReference type="InterPro" id="IPR054815">
    <property type="entry name" value="DVU0259-like"/>
</dbReference>
<evidence type="ECO:0000256" key="1">
    <source>
        <dbReference type="ARBA" id="ARBA00022553"/>
    </source>
</evidence>
<sequence length="116" mass="13173">MPKKIMVIDDDPIIVSYLETLFQDNGYETCTASDGLQAMDVVQRERPDLITLDLEMPNEWGSRFYRKLSKDQELRKIPIIVITGLAGQHAVKDAVAYIHKPFDRDKLLGIVKQAIG</sequence>
<dbReference type="InterPro" id="IPR001789">
    <property type="entry name" value="Sig_transdc_resp-reg_receiver"/>
</dbReference>
<dbReference type="AlphaFoldDB" id="A0A7C4MMF1"/>
<reference evidence="4" key="1">
    <citation type="journal article" date="2020" name="mSystems">
        <title>Genome- and Community-Level Interaction Insights into Carbon Utilization and Element Cycling Functions of Hydrothermarchaeota in Hydrothermal Sediment.</title>
        <authorList>
            <person name="Zhou Z."/>
            <person name="Liu Y."/>
            <person name="Xu W."/>
            <person name="Pan J."/>
            <person name="Luo Z.H."/>
            <person name="Li M."/>
        </authorList>
    </citation>
    <scope>NUCLEOTIDE SEQUENCE [LARGE SCALE GENOMIC DNA]</scope>
    <source>
        <strain evidence="4">SpSt-477</strain>
    </source>
</reference>
<gene>
    <name evidence="4" type="ORF">ENS29_07990</name>
</gene>
<dbReference type="Gene3D" id="3.40.50.2300">
    <property type="match status" value="1"/>
</dbReference>
<feature type="modified residue" description="4-aspartylphosphate" evidence="2">
    <location>
        <position position="53"/>
    </location>
</feature>
<proteinExistence type="predicted"/>
<organism evidence="4">
    <name type="scientific">Desulfatirhabdium butyrativorans</name>
    <dbReference type="NCBI Taxonomy" id="340467"/>
    <lineage>
        <taxon>Bacteria</taxon>
        <taxon>Pseudomonadati</taxon>
        <taxon>Thermodesulfobacteriota</taxon>
        <taxon>Desulfobacteria</taxon>
        <taxon>Desulfobacterales</taxon>
        <taxon>Desulfatirhabdiaceae</taxon>
        <taxon>Desulfatirhabdium</taxon>
    </lineage>
</organism>
<dbReference type="GO" id="GO:0000160">
    <property type="term" value="P:phosphorelay signal transduction system"/>
    <property type="evidence" value="ECO:0007669"/>
    <property type="project" value="InterPro"/>
</dbReference>
<evidence type="ECO:0000313" key="4">
    <source>
        <dbReference type="EMBL" id="HGU32780.1"/>
    </source>
</evidence>
<feature type="domain" description="Response regulatory" evidence="3">
    <location>
        <begin position="4"/>
        <end position="115"/>
    </location>
</feature>
<dbReference type="SUPFAM" id="SSF52172">
    <property type="entry name" value="CheY-like"/>
    <property type="match status" value="1"/>
</dbReference>
<comment type="caution">
    <text evidence="4">The sequence shown here is derived from an EMBL/GenBank/DDBJ whole genome shotgun (WGS) entry which is preliminary data.</text>
</comment>
<name>A0A7C4MMF1_9BACT</name>
<dbReference type="InterPro" id="IPR050595">
    <property type="entry name" value="Bact_response_regulator"/>
</dbReference>
<dbReference type="PANTHER" id="PTHR44591:SF3">
    <property type="entry name" value="RESPONSE REGULATORY DOMAIN-CONTAINING PROTEIN"/>
    <property type="match status" value="1"/>
</dbReference>
<dbReference type="EMBL" id="DSUH01000190">
    <property type="protein sequence ID" value="HGU32780.1"/>
    <property type="molecule type" value="Genomic_DNA"/>
</dbReference>
<protein>
    <submittedName>
        <fullName evidence="4">Response regulator</fullName>
    </submittedName>
</protein>
<dbReference type="NCBIfam" id="NF045717">
    <property type="entry name" value="DVU0259_DivK"/>
    <property type="match status" value="1"/>
</dbReference>
<evidence type="ECO:0000256" key="2">
    <source>
        <dbReference type="PROSITE-ProRule" id="PRU00169"/>
    </source>
</evidence>
<dbReference type="PROSITE" id="PS50110">
    <property type="entry name" value="RESPONSE_REGULATORY"/>
    <property type="match status" value="1"/>
</dbReference>
<dbReference type="Pfam" id="PF00072">
    <property type="entry name" value="Response_reg"/>
    <property type="match status" value="1"/>
</dbReference>
<dbReference type="InterPro" id="IPR011006">
    <property type="entry name" value="CheY-like_superfamily"/>
</dbReference>
<evidence type="ECO:0000259" key="3">
    <source>
        <dbReference type="PROSITE" id="PS50110"/>
    </source>
</evidence>